<feature type="region of interest" description="Disordered" evidence="2">
    <location>
        <begin position="228"/>
        <end position="252"/>
    </location>
</feature>
<protein>
    <submittedName>
        <fullName evidence="3">Uncharacterized protein</fullName>
    </submittedName>
</protein>
<proteinExistence type="predicted"/>
<accession>A0AAE0Z7E8</accession>
<evidence type="ECO:0000313" key="4">
    <source>
        <dbReference type="Proteomes" id="UP001283361"/>
    </source>
</evidence>
<feature type="compositionally biased region" description="Basic and acidic residues" evidence="2">
    <location>
        <begin position="341"/>
        <end position="350"/>
    </location>
</feature>
<feature type="compositionally biased region" description="Polar residues" evidence="2">
    <location>
        <begin position="95"/>
        <end position="105"/>
    </location>
</feature>
<keyword evidence="1" id="KW-0175">Coiled coil</keyword>
<dbReference type="AlphaFoldDB" id="A0AAE0Z7E8"/>
<name>A0AAE0Z7E8_9GAST</name>
<comment type="caution">
    <text evidence="3">The sequence shown here is derived from an EMBL/GenBank/DDBJ whole genome shotgun (WGS) entry which is preliminary data.</text>
</comment>
<feature type="compositionally biased region" description="Polar residues" evidence="2">
    <location>
        <begin position="381"/>
        <end position="395"/>
    </location>
</feature>
<gene>
    <name evidence="3" type="ORF">RRG08_044112</name>
</gene>
<evidence type="ECO:0000313" key="3">
    <source>
        <dbReference type="EMBL" id="KAK3764184.1"/>
    </source>
</evidence>
<keyword evidence="4" id="KW-1185">Reference proteome</keyword>
<feature type="region of interest" description="Disordered" evidence="2">
    <location>
        <begin position="83"/>
        <end position="105"/>
    </location>
</feature>
<sequence length="515" mass="58096">MSQGAQSLHISGAKVAPDIQMDANANNALQHIKQQLLTYQVENKKLSDQLNCLVSLIKRSWTGDKHATVHLSNIVGMEPPKFSTSAQVPEGSVARPNSQACKTSPQAKSKCEQNWERMALKLLERDYQAVEQEIREYQQRYIENRQAYMDAVLQDHQQNMARIPLHRKTNNVPLDEFDSRFIKHNQALHRMGTSFRNGTRRVQSANVRRHVLIQDRVERMDVSLRDLVGETPSSGHFATAQAPGEPSSNIRPVSILRRPQSSHPSHMSQRQTQVDSYNDASRYLQNNLFALSENDGVKRPRPVSASNLRDGDIARSRPRSGRPQITRDTENVVSPAFVTQRNERSLKYETTRPVIAKPKSAKQARRNSTGSSTRKPPLQNRGKTIGQSQPQTDLFNTTVKRIEAGSPDRNIREMNTEEQNIDGRSIGHYKPVLDGATAQQQSPEASFLEDELDQSDSVKPAVSVRVKSAFTRRPGFIDEFSEDEKAMKDMEEDFKKTALSLQKRLGIDGNGVILF</sequence>
<feature type="coiled-coil region" evidence="1">
    <location>
        <begin position="120"/>
        <end position="147"/>
    </location>
</feature>
<dbReference type="EMBL" id="JAWDGP010004466">
    <property type="protein sequence ID" value="KAK3764184.1"/>
    <property type="molecule type" value="Genomic_DNA"/>
</dbReference>
<evidence type="ECO:0000256" key="1">
    <source>
        <dbReference type="SAM" id="Coils"/>
    </source>
</evidence>
<feature type="region of interest" description="Disordered" evidence="2">
    <location>
        <begin position="293"/>
        <end position="395"/>
    </location>
</feature>
<reference evidence="3" key="1">
    <citation type="journal article" date="2023" name="G3 (Bethesda)">
        <title>A reference genome for the long-term kleptoplast-retaining sea slug Elysia crispata morphotype clarki.</title>
        <authorList>
            <person name="Eastman K.E."/>
            <person name="Pendleton A.L."/>
            <person name="Shaikh M.A."/>
            <person name="Suttiyut T."/>
            <person name="Ogas R."/>
            <person name="Tomko P."/>
            <person name="Gavelis G."/>
            <person name="Widhalm J.R."/>
            <person name="Wisecaver J.H."/>
        </authorList>
    </citation>
    <scope>NUCLEOTIDE SEQUENCE</scope>
    <source>
        <strain evidence="3">ECLA1</strain>
    </source>
</reference>
<evidence type="ECO:0000256" key="2">
    <source>
        <dbReference type="SAM" id="MobiDB-lite"/>
    </source>
</evidence>
<dbReference type="Proteomes" id="UP001283361">
    <property type="component" value="Unassembled WGS sequence"/>
</dbReference>
<organism evidence="3 4">
    <name type="scientific">Elysia crispata</name>
    <name type="common">lettuce slug</name>
    <dbReference type="NCBI Taxonomy" id="231223"/>
    <lineage>
        <taxon>Eukaryota</taxon>
        <taxon>Metazoa</taxon>
        <taxon>Spiralia</taxon>
        <taxon>Lophotrochozoa</taxon>
        <taxon>Mollusca</taxon>
        <taxon>Gastropoda</taxon>
        <taxon>Heterobranchia</taxon>
        <taxon>Euthyneura</taxon>
        <taxon>Panpulmonata</taxon>
        <taxon>Sacoglossa</taxon>
        <taxon>Placobranchoidea</taxon>
        <taxon>Plakobranchidae</taxon>
        <taxon>Elysia</taxon>
    </lineage>
</organism>